<accession>A0A1H6HCA2</accession>
<name>A0A1H6HCA2_CHRCI</name>
<dbReference type="EMBL" id="FNWQ01000002">
    <property type="protein sequence ID" value="SEH31593.1"/>
    <property type="molecule type" value="Genomic_DNA"/>
</dbReference>
<evidence type="ECO:0000313" key="2">
    <source>
        <dbReference type="Proteomes" id="UP000198561"/>
    </source>
</evidence>
<protein>
    <submittedName>
        <fullName evidence="1">Uncharacterized protein</fullName>
    </submittedName>
</protein>
<gene>
    <name evidence="1" type="ORF">SAMN05421593_1495</name>
</gene>
<dbReference type="AlphaFoldDB" id="A0A1H6HCA2"/>
<dbReference type="Proteomes" id="UP000198561">
    <property type="component" value="Unassembled WGS sequence"/>
</dbReference>
<organism evidence="1 2">
    <name type="scientific">Chryseobacterium culicis</name>
    <dbReference type="NCBI Taxonomy" id="680127"/>
    <lineage>
        <taxon>Bacteria</taxon>
        <taxon>Pseudomonadati</taxon>
        <taxon>Bacteroidota</taxon>
        <taxon>Flavobacteriia</taxon>
        <taxon>Flavobacteriales</taxon>
        <taxon>Weeksellaceae</taxon>
        <taxon>Chryseobacterium group</taxon>
        <taxon>Chryseobacterium</taxon>
    </lineage>
</organism>
<sequence length="62" mass="7110">MIINENFLPEFGTEHVGLFSKETLFNNDDTHLNFFQIKSNIPELTDGQKDDVKCNILQPVSL</sequence>
<reference evidence="1 2" key="1">
    <citation type="submission" date="2016-10" db="EMBL/GenBank/DDBJ databases">
        <authorList>
            <person name="de Groot N.N."/>
        </authorList>
    </citation>
    <scope>NUCLEOTIDE SEQUENCE [LARGE SCALE GENOMIC DNA]</scope>
    <source>
        <strain evidence="1 2">DSM 23031</strain>
    </source>
</reference>
<evidence type="ECO:0000313" key="1">
    <source>
        <dbReference type="EMBL" id="SEH31593.1"/>
    </source>
</evidence>
<proteinExistence type="predicted"/>